<keyword evidence="1" id="KW-0812">Transmembrane</keyword>
<organism evidence="2 3">
    <name type="scientific">Ophiobolus disseminans</name>
    <dbReference type="NCBI Taxonomy" id="1469910"/>
    <lineage>
        <taxon>Eukaryota</taxon>
        <taxon>Fungi</taxon>
        <taxon>Dikarya</taxon>
        <taxon>Ascomycota</taxon>
        <taxon>Pezizomycotina</taxon>
        <taxon>Dothideomycetes</taxon>
        <taxon>Pleosporomycetidae</taxon>
        <taxon>Pleosporales</taxon>
        <taxon>Pleosporineae</taxon>
        <taxon>Phaeosphaeriaceae</taxon>
        <taxon>Ophiobolus</taxon>
    </lineage>
</organism>
<dbReference type="Proteomes" id="UP000799424">
    <property type="component" value="Unassembled WGS sequence"/>
</dbReference>
<keyword evidence="1" id="KW-0472">Membrane</keyword>
<dbReference type="AlphaFoldDB" id="A0A6A6ZZ67"/>
<evidence type="ECO:0000313" key="2">
    <source>
        <dbReference type="EMBL" id="KAF2825814.1"/>
    </source>
</evidence>
<sequence>MTTTCFKEGRDLLWWSSWIRKLAKTERTIIITYLHTMSDQSESKAMAVTTFAANILQAALQLAVVLMYLNNRRRGIATIG</sequence>
<accession>A0A6A6ZZ67</accession>
<proteinExistence type="predicted"/>
<keyword evidence="1" id="KW-1133">Transmembrane helix</keyword>
<evidence type="ECO:0000313" key="3">
    <source>
        <dbReference type="Proteomes" id="UP000799424"/>
    </source>
</evidence>
<dbReference type="EMBL" id="MU006227">
    <property type="protein sequence ID" value="KAF2825814.1"/>
    <property type="molecule type" value="Genomic_DNA"/>
</dbReference>
<evidence type="ECO:0000256" key="1">
    <source>
        <dbReference type="SAM" id="Phobius"/>
    </source>
</evidence>
<protein>
    <submittedName>
        <fullName evidence="2">Uncharacterized protein</fullName>
    </submittedName>
</protein>
<reference evidence="2" key="1">
    <citation type="journal article" date="2020" name="Stud. Mycol.">
        <title>101 Dothideomycetes genomes: a test case for predicting lifestyles and emergence of pathogens.</title>
        <authorList>
            <person name="Haridas S."/>
            <person name="Albert R."/>
            <person name="Binder M."/>
            <person name="Bloem J."/>
            <person name="Labutti K."/>
            <person name="Salamov A."/>
            <person name="Andreopoulos B."/>
            <person name="Baker S."/>
            <person name="Barry K."/>
            <person name="Bills G."/>
            <person name="Bluhm B."/>
            <person name="Cannon C."/>
            <person name="Castanera R."/>
            <person name="Culley D."/>
            <person name="Daum C."/>
            <person name="Ezra D."/>
            <person name="Gonzalez J."/>
            <person name="Henrissat B."/>
            <person name="Kuo A."/>
            <person name="Liang C."/>
            <person name="Lipzen A."/>
            <person name="Lutzoni F."/>
            <person name="Magnuson J."/>
            <person name="Mondo S."/>
            <person name="Nolan M."/>
            <person name="Ohm R."/>
            <person name="Pangilinan J."/>
            <person name="Park H.-J."/>
            <person name="Ramirez L."/>
            <person name="Alfaro M."/>
            <person name="Sun H."/>
            <person name="Tritt A."/>
            <person name="Yoshinaga Y."/>
            <person name="Zwiers L.-H."/>
            <person name="Turgeon B."/>
            <person name="Goodwin S."/>
            <person name="Spatafora J."/>
            <person name="Crous P."/>
            <person name="Grigoriev I."/>
        </authorList>
    </citation>
    <scope>NUCLEOTIDE SEQUENCE</scope>
    <source>
        <strain evidence="2">CBS 113818</strain>
    </source>
</reference>
<keyword evidence="3" id="KW-1185">Reference proteome</keyword>
<gene>
    <name evidence="2" type="ORF">CC86DRAFT_35275</name>
</gene>
<name>A0A6A6ZZ67_9PLEO</name>
<feature type="transmembrane region" description="Helical" evidence="1">
    <location>
        <begin position="45"/>
        <end position="69"/>
    </location>
</feature>